<accession>A0A6G9AU13</accession>
<dbReference type="KEGG" id="spib:G8759_25245"/>
<evidence type="ECO:0000313" key="1">
    <source>
        <dbReference type="EMBL" id="QIP15703.1"/>
    </source>
</evidence>
<dbReference type="AlphaFoldDB" id="A0A6G9AU13"/>
<gene>
    <name evidence="1" type="ORF">G8759_25245</name>
</gene>
<sequence length="114" mass="13081">MLINPTPNLEPFRTHADYINLAKLFYAAVGILLPHEPFFQKEISEHCAGHHLPPYALELSYVLNNPSATTDQLLIYQYQSELRFAEDSERPILDILIAVVKAFRHTVTPAHHIY</sequence>
<dbReference type="RefSeq" id="WP_167214451.1">
    <property type="nucleotide sequence ID" value="NZ_CP050063.1"/>
</dbReference>
<dbReference type="EMBL" id="CP050063">
    <property type="protein sequence ID" value="QIP15703.1"/>
    <property type="molecule type" value="Genomic_DNA"/>
</dbReference>
<name>A0A6G9AU13_9BACT</name>
<keyword evidence="2" id="KW-1185">Reference proteome</keyword>
<reference evidence="1 2" key="1">
    <citation type="submission" date="2020-03" db="EMBL/GenBank/DDBJ databases">
        <authorList>
            <person name="Kim M.K."/>
        </authorList>
    </citation>
    <scope>NUCLEOTIDE SEQUENCE [LARGE SCALE GENOMIC DNA]</scope>
    <source>
        <strain evidence="1 2">BT328</strain>
    </source>
</reference>
<organism evidence="1 2">
    <name type="scientific">Spirosoma aureum</name>
    <dbReference type="NCBI Taxonomy" id="2692134"/>
    <lineage>
        <taxon>Bacteria</taxon>
        <taxon>Pseudomonadati</taxon>
        <taxon>Bacteroidota</taxon>
        <taxon>Cytophagia</taxon>
        <taxon>Cytophagales</taxon>
        <taxon>Cytophagaceae</taxon>
        <taxon>Spirosoma</taxon>
    </lineage>
</organism>
<protein>
    <submittedName>
        <fullName evidence="1">Uncharacterized protein</fullName>
    </submittedName>
</protein>
<dbReference type="Proteomes" id="UP000501802">
    <property type="component" value="Chromosome"/>
</dbReference>
<evidence type="ECO:0000313" key="2">
    <source>
        <dbReference type="Proteomes" id="UP000501802"/>
    </source>
</evidence>
<proteinExistence type="predicted"/>